<feature type="signal peptide" evidence="3">
    <location>
        <begin position="1"/>
        <end position="26"/>
    </location>
</feature>
<evidence type="ECO:0000256" key="3">
    <source>
        <dbReference type="SAM" id="SignalP"/>
    </source>
</evidence>
<comment type="caution">
    <text evidence="4">The sequence shown here is derived from an EMBL/GenBank/DDBJ whole genome shotgun (WGS) entry which is preliminary data.</text>
</comment>
<dbReference type="OrthoDB" id="3946741at2759"/>
<feature type="region of interest" description="Disordered" evidence="1">
    <location>
        <begin position="128"/>
        <end position="192"/>
    </location>
</feature>
<sequence>MRFFPIRIAVATIAFLAFCSAGEANASSDIPQSIRGKVPKCMETCLQNFIASQYPETCTTLDCMCRTETPDTLTLGEGAASCYYALCPVDAQTSNGVYQLCNSISDALQNTHPTLTATTFAAPTTTTHVPDVTTTKAPETTDATGATHTKPPGTTLAPETSISPNITYYHPSSTAEPSTTQSQATSSTSPMATAATNATIPADNDKGNSSVSSATVIGVSVASGVAGIFIVGVAVYYLCRRWRARRETRDFEIGGVMSEPSDFSHSRGPSPQPSPRFPPPDATRWQQEMSQNPHSPRVAAWVAQSPPTIKMVSEPNPARPLRNRDIGRAVGSDADWYSSPHTANSEHTLAELVPQSAGLYPKPLQWCRPESWQTVFEDENQPSKAANKGEYPPPQVYPQSTLDPQPRSLITGLPANPRAVKNGFPADKFRREPNQVPFGSPAPRGAAQDPGIKKLGSPFAGIAVRGSPSLVDTSGPKSSSGSSRGTPNLSNTTISSSSAQEVTVHRAPPGKGLPANPRPPRNSPQVGKEVVSRPRIVRGDDIRRIEPGDRSRPPSEVVAPYCPDDLWLERSRKIASRRESKELPYPCELTPGSLVYPSSPKKQPQNAAKRISSTSRNLTPSRRGNDLILSVD</sequence>
<accession>A0A9W9P840</accession>
<feature type="chain" id="PRO_5040907454" description="Extracellular membrane protein CFEM domain-containing protein" evidence="3">
    <location>
        <begin position="27"/>
        <end position="632"/>
    </location>
</feature>
<feature type="transmembrane region" description="Helical" evidence="2">
    <location>
        <begin position="216"/>
        <end position="239"/>
    </location>
</feature>
<feature type="compositionally biased region" description="Polar residues" evidence="1">
    <location>
        <begin position="600"/>
        <end position="622"/>
    </location>
</feature>
<keyword evidence="3" id="KW-0732">Signal</keyword>
<feature type="compositionally biased region" description="Low complexity" evidence="1">
    <location>
        <begin position="171"/>
        <end position="192"/>
    </location>
</feature>
<keyword evidence="2" id="KW-1133">Transmembrane helix</keyword>
<protein>
    <recommendedName>
        <fullName evidence="6">Extracellular membrane protein CFEM domain-containing protein</fullName>
    </recommendedName>
</protein>
<feature type="compositionally biased region" description="Basic and acidic residues" evidence="1">
    <location>
        <begin position="537"/>
        <end position="553"/>
    </location>
</feature>
<keyword evidence="5" id="KW-1185">Reference proteome</keyword>
<feature type="compositionally biased region" description="Polar residues" evidence="1">
    <location>
        <begin position="157"/>
        <end position="166"/>
    </location>
</feature>
<feature type="region of interest" description="Disordered" evidence="1">
    <location>
        <begin position="379"/>
        <end position="559"/>
    </location>
</feature>
<keyword evidence="2" id="KW-0812">Transmembrane</keyword>
<reference evidence="4" key="2">
    <citation type="journal article" date="2023" name="IMA Fungus">
        <title>Comparative genomic study of the Penicillium genus elucidates a diverse pangenome and 15 lateral gene transfer events.</title>
        <authorList>
            <person name="Petersen C."/>
            <person name="Sorensen T."/>
            <person name="Nielsen M.R."/>
            <person name="Sondergaard T.E."/>
            <person name="Sorensen J.L."/>
            <person name="Fitzpatrick D.A."/>
            <person name="Frisvad J.C."/>
            <person name="Nielsen K.L."/>
        </authorList>
    </citation>
    <scope>NUCLEOTIDE SEQUENCE</scope>
    <source>
        <strain evidence="4">IBT 19713</strain>
    </source>
</reference>
<evidence type="ECO:0000313" key="5">
    <source>
        <dbReference type="Proteomes" id="UP001150941"/>
    </source>
</evidence>
<keyword evidence="2" id="KW-0472">Membrane</keyword>
<reference evidence="4" key="1">
    <citation type="submission" date="2022-11" db="EMBL/GenBank/DDBJ databases">
        <authorList>
            <person name="Petersen C."/>
        </authorList>
    </citation>
    <scope>NUCLEOTIDE SEQUENCE</scope>
    <source>
        <strain evidence="4">IBT 19713</strain>
    </source>
</reference>
<dbReference type="EMBL" id="JAPQKS010000003">
    <property type="protein sequence ID" value="KAJ5239701.1"/>
    <property type="molecule type" value="Genomic_DNA"/>
</dbReference>
<evidence type="ECO:0000256" key="2">
    <source>
        <dbReference type="SAM" id="Phobius"/>
    </source>
</evidence>
<dbReference type="Proteomes" id="UP001150941">
    <property type="component" value="Unassembled WGS sequence"/>
</dbReference>
<evidence type="ECO:0000313" key="4">
    <source>
        <dbReference type="EMBL" id="KAJ5239701.1"/>
    </source>
</evidence>
<proteinExistence type="predicted"/>
<feature type="compositionally biased region" description="Low complexity" evidence="1">
    <location>
        <begin position="128"/>
        <end position="144"/>
    </location>
</feature>
<feature type="region of interest" description="Disordered" evidence="1">
    <location>
        <begin position="255"/>
        <end position="298"/>
    </location>
</feature>
<feature type="compositionally biased region" description="Polar residues" evidence="1">
    <location>
        <begin position="486"/>
        <end position="501"/>
    </location>
</feature>
<dbReference type="GeneID" id="83200920"/>
<feature type="region of interest" description="Disordered" evidence="1">
    <location>
        <begin position="577"/>
        <end position="632"/>
    </location>
</feature>
<evidence type="ECO:0000256" key="1">
    <source>
        <dbReference type="SAM" id="MobiDB-lite"/>
    </source>
</evidence>
<dbReference type="AlphaFoldDB" id="A0A9W9P840"/>
<organism evidence="4 5">
    <name type="scientific">Penicillium chermesinum</name>
    <dbReference type="NCBI Taxonomy" id="63820"/>
    <lineage>
        <taxon>Eukaryota</taxon>
        <taxon>Fungi</taxon>
        <taxon>Dikarya</taxon>
        <taxon>Ascomycota</taxon>
        <taxon>Pezizomycotina</taxon>
        <taxon>Eurotiomycetes</taxon>
        <taxon>Eurotiomycetidae</taxon>
        <taxon>Eurotiales</taxon>
        <taxon>Aspergillaceae</taxon>
        <taxon>Penicillium</taxon>
    </lineage>
</organism>
<gene>
    <name evidence="4" type="ORF">N7468_004320</name>
</gene>
<feature type="compositionally biased region" description="Polar residues" evidence="1">
    <location>
        <begin position="284"/>
        <end position="294"/>
    </location>
</feature>
<evidence type="ECO:0008006" key="6">
    <source>
        <dbReference type="Google" id="ProtNLM"/>
    </source>
</evidence>
<dbReference type="RefSeq" id="XP_058332620.1">
    <property type="nucleotide sequence ID" value="XM_058473617.1"/>
</dbReference>
<feature type="compositionally biased region" description="Low complexity" evidence="1">
    <location>
        <begin position="474"/>
        <end position="485"/>
    </location>
</feature>
<feature type="compositionally biased region" description="Pro residues" evidence="1">
    <location>
        <begin position="270"/>
        <end position="281"/>
    </location>
</feature>
<name>A0A9W9P840_9EURO</name>